<proteinExistence type="inferred from homology"/>
<evidence type="ECO:0000256" key="3">
    <source>
        <dbReference type="ARBA" id="ARBA00022695"/>
    </source>
</evidence>
<keyword evidence="4" id="KW-0520">NAD</keyword>
<dbReference type="OMA" id="HWGHVYA"/>
<evidence type="ECO:0000313" key="9">
    <source>
        <dbReference type="Proteomes" id="UP000060043"/>
    </source>
</evidence>
<name>A0A0U3FG74_9CREN</name>
<dbReference type="STRING" id="1435377.SUSAZ_01520"/>
<dbReference type="OrthoDB" id="264480at2157"/>
<organism evidence="7 10">
    <name type="scientific">Sulfolobus acidocaldarius</name>
    <dbReference type="NCBI Taxonomy" id="2285"/>
    <lineage>
        <taxon>Archaea</taxon>
        <taxon>Thermoproteota</taxon>
        <taxon>Thermoprotei</taxon>
        <taxon>Sulfolobales</taxon>
        <taxon>Sulfolobaceae</taxon>
        <taxon>Sulfolobus</taxon>
    </lineage>
</organism>
<dbReference type="NCBIfam" id="TIGR01527">
    <property type="entry name" value="arch_NMN_Atrans"/>
    <property type="match status" value="1"/>
</dbReference>
<evidence type="ECO:0000256" key="4">
    <source>
        <dbReference type="HAMAP-Rule" id="MF_00243"/>
    </source>
</evidence>
<comment type="catalytic activity">
    <reaction evidence="4">
        <text>beta-nicotinamide D-ribonucleotide + ATP + H(+) = diphosphate + NAD(+)</text>
        <dbReference type="Rhea" id="RHEA:21360"/>
        <dbReference type="ChEBI" id="CHEBI:14649"/>
        <dbReference type="ChEBI" id="CHEBI:15378"/>
        <dbReference type="ChEBI" id="CHEBI:30616"/>
        <dbReference type="ChEBI" id="CHEBI:33019"/>
        <dbReference type="ChEBI" id="CHEBI:57540"/>
        <dbReference type="EC" id="2.7.7.1"/>
    </reaction>
</comment>
<comment type="similarity">
    <text evidence="1 4">Belongs to the archaeal NMN adenylyltransferase family.</text>
</comment>
<dbReference type="UniPathway" id="UPA00253">
    <property type="reaction ID" value="UER00600"/>
</dbReference>
<dbReference type="InterPro" id="IPR004821">
    <property type="entry name" value="Cyt_trans-like"/>
</dbReference>
<keyword evidence="4" id="KW-0067">ATP-binding</keyword>
<feature type="domain" description="Cytidyltransferase-like" evidence="6">
    <location>
        <begin position="4"/>
        <end position="134"/>
    </location>
</feature>
<sequence>MRALFPGRFQPFHLGHLQVVKWLLDRYEELIIMIGSGQESHSPYNPFTAGERLVMVKESLAETGIDLRKVVIFPVMESFTSKNWIRIVEMYSPHFDVIISGNPLVYTVAKEAGYMVERVPMFNRDIYNATRIRKLIMENDLKWMECVPKSVSQFIRDIKGDERIRDVTKNDYTED</sequence>
<comment type="pathway">
    <text evidence="4">Cofactor biosynthesis; NAD(+) biosynthesis; NAD(+) from nicotinamide D-ribonucleotide: step 1/1.</text>
</comment>
<dbReference type="InterPro" id="IPR014729">
    <property type="entry name" value="Rossmann-like_a/b/a_fold"/>
</dbReference>
<evidence type="ECO:0000313" key="7">
    <source>
        <dbReference type="EMBL" id="ALU29323.1"/>
    </source>
</evidence>
<dbReference type="Gene3D" id="3.40.50.620">
    <property type="entry name" value="HUPs"/>
    <property type="match status" value="1"/>
</dbReference>
<keyword evidence="4" id="KW-0662">Pyridine nucleotide biosynthesis</keyword>
<dbReference type="AlphaFoldDB" id="A0A0U3FG74"/>
<evidence type="ECO:0000313" key="10">
    <source>
        <dbReference type="Proteomes" id="UP000065473"/>
    </source>
</evidence>
<dbReference type="EC" id="2.7.7.1" evidence="4 5"/>
<dbReference type="GO" id="GO:0000309">
    <property type="term" value="F:nicotinamide-nucleotide adenylyltransferase activity"/>
    <property type="evidence" value="ECO:0007669"/>
    <property type="project" value="UniProtKB-UniRule"/>
</dbReference>
<dbReference type="PANTHER" id="PTHR21342">
    <property type="entry name" value="PHOSPHOPANTETHEINE ADENYLYLTRANSFERASE"/>
    <property type="match status" value="1"/>
</dbReference>
<keyword evidence="4" id="KW-0547">Nucleotide-binding</keyword>
<dbReference type="CDD" id="cd02166">
    <property type="entry name" value="NMNAT_Archaea"/>
    <property type="match status" value="1"/>
</dbReference>
<dbReference type="RefSeq" id="WP_011277218.1">
    <property type="nucleotide sequence ID" value="NZ_BHWZ01000001.1"/>
</dbReference>
<dbReference type="PANTHER" id="PTHR21342:SF0">
    <property type="entry name" value="BIFUNCTIONAL NMN ADENYLYLTRANSFERASE_NUDIX HYDROLASE"/>
    <property type="match status" value="1"/>
</dbReference>
<dbReference type="GO" id="GO:0005737">
    <property type="term" value="C:cytoplasm"/>
    <property type="evidence" value="ECO:0007669"/>
    <property type="project" value="UniProtKB-SubCell"/>
</dbReference>
<gene>
    <name evidence="7" type="ORF">ATY89_04780</name>
    <name evidence="8" type="ORF">ATZ20_07805</name>
</gene>
<keyword evidence="4" id="KW-0963">Cytoplasm</keyword>
<keyword evidence="3 4" id="KW-0548">Nucleotidyltransferase</keyword>
<keyword evidence="2 4" id="KW-0808">Transferase</keyword>
<dbReference type="GO" id="GO:0005524">
    <property type="term" value="F:ATP binding"/>
    <property type="evidence" value="ECO:0007669"/>
    <property type="project" value="UniProtKB-KW"/>
</dbReference>
<dbReference type="Pfam" id="PF01467">
    <property type="entry name" value="CTP_transf_like"/>
    <property type="match status" value="1"/>
</dbReference>
<dbReference type="GeneID" id="14550830"/>
<dbReference type="GO" id="GO:0009435">
    <property type="term" value="P:NAD+ biosynthetic process"/>
    <property type="evidence" value="ECO:0007669"/>
    <property type="project" value="UniProtKB-UniRule"/>
</dbReference>
<dbReference type="SMR" id="A0A0U3FG74"/>
<dbReference type="SUPFAM" id="SSF52374">
    <property type="entry name" value="Nucleotidylyl transferase"/>
    <property type="match status" value="1"/>
</dbReference>
<evidence type="ECO:0000256" key="1">
    <source>
        <dbReference type="ARBA" id="ARBA00010124"/>
    </source>
</evidence>
<comment type="subcellular location">
    <subcellularLocation>
        <location evidence="4">Cytoplasm</location>
    </subcellularLocation>
</comment>
<dbReference type="Proteomes" id="UP000060043">
    <property type="component" value="Chromosome"/>
</dbReference>
<dbReference type="EMBL" id="CP013694">
    <property type="protein sequence ID" value="ALU29323.1"/>
    <property type="molecule type" value="Genomic_DNA"/>
</dbReference>
<evidence type="ECO:0000256" key="2">
    <source>
        <dbReference type="ARBA" id="ARBA00022679"/>
    </source>
</evidence>
<dbReference type="PaxDb" id="1435377-SUSAZ_01520"/>
<evidence type="ECO:0000259" key="6">
    <source>
        <dbReference type="Pfam" id="PF01467"/>
    </source>
</evidence>
<evidence type="ECO:0000256" key="5">
    <source>
        <dbReference type="NCBIfam" id="TIGR01527"/>
    </source>
</evidence>
<reference evidence="9 10" key="1">
    <citation type="submission" date="2015-12" db="EMBL/GenBank/DDBJ databases">
        <title>A stable core within a dynamic pangenome in Sulfolobus acidocaldarius.</title>
        <authorList>
            <person name="Anderson R."/>
            <person name="Kouris A."/>
            <person name="Seward C."/>
            <person name="Campbell K."/>
            <person name="Whitaker R."/>
        </authorList>
    </citation>
    <scope>NUCLEOTIDE SEQUENCE [LARGE SCALE GENOMIC DNA]</scope>
    <source>
        <strain evidence="7 10">GG12-C01-09</strain>
        <strain evidence="8 9">NG05B_CO5_07</strain>
    </source>
</reference>
<dbReference type="InterPro" id="IPR006418">
    <property type="entry name" value="NMN_Atrans_arc"/>
</dbReference>
<accession>A0A0U3FG74</accession>
<dbReference type="EMBL" id="CP013695">
    <property type="protein sequence ID" value="ALU32052.1"/>
    <property type="molecule type" value="Genomic_DNA"/>
</dbReference>
<dbReference type="NCBIfam" id="TIGR00125">
    <property type="entry name" value="cyt_tran_rel"/>
    <property type="match status" value="1"/>
</dbReference>
<protein>
    <recommendedName>
        <fullName evidence="4 5">Nicotinamide-nucleotide adenylyltransferase</fullName>
        <ecNumber evidence="4 5">2.7.7.1</ecNumber>
    </recommendedName>
    <alternativeName>
        <fullName evidence="4">NAD(+) diphosphorylase</fullName>
    </alternativeName>
    <alternativeName>
        <fullName evidence="4">NAD(+) pyrophosphorylase</fullName>
    </alternativeName>
    <alternativeName>
        <fullName evidence="4">NMN adenylyltransferase</fullName>
    </alternativeName>
</protein>
<dbReference type="Proteomes" id="UP000065473">
    <property type="component" value="Chromosome"/>
</dbReference>
<dbReference type="NCBIfam" id="NF002243">
    <property type="entry name" value="PRK01153.1"/>
    <property type="match status" value="1"/>
</dbReference>
<dbReference type="HAMAP" id="MF_00243">
    <property type="entry name" value="NMN_adenylyltr"/>
    <property type="match status" value="1"/>
</dbReference>
<evidence type="ECO:0000313" key="8">
    <source>
        <dbReference type="EMBL" id="ALU32052.1"/>
    </source>
</evidence>